<feature type="transmembrane region" description="Helical" evidence="5">
    <location>
        <begin position="235"/>
        <end position="256"/>
    </location>
</feature>
<dbReference type="InterPro" id="IPR004481">
    <property type="entry name" value="K/Na/Ca-exchanger"/>
</dbReference>
<organism evidence="7">
    <name type="scientific">candidate division WOR-3 bacterium</name>
    <dbReference type="NCBI Taxonomy" id="2052148"/>
    <lineage>
        <taxon>Bacteria</taxon>
        <taxon>Bacteria division WOR-3</taxon>
    </lineage>
</organism>
<name>A0A7C5HVY2_UNCW3</name>
<evidence type="ECO:0000313" key="7">
    <source>
        <dbReference type="EMBL" id="HHF57812.1"/>
    </source>
</evidence>
<keyword evidence="3 5" id="KW-1133">Transmembrane helix</keyword>
<dbReference type="Gene3D" id="1.20.1420.30">
    <property type="entry name" value="NCX, central ion-binding region"/>
    <property type="match status" value="1"/>
</dbReference>
<keyword evidence="4 5" id="KW-0472">Membrane</keyword>
<feature type="transmembrane region" description="Helical" evidence="5">
    <location>
        <begin position="130"/>
        <end position="149"/>
    </location>
</feature>
<dbReference type="GO" id="GO:0005262">
    <property type="term" value="F:calcium channel activity"/>
    <property type="evidence" value="ECO:0007669"/>
    <property type="project" value="TreeGrafter"/>
</dbReference>
<dbReference type="GO" id="GO:0006874">
    <property type="term" value="P:intracellular calcium ion homeostasis"/>
    <property type="evidence" value="ECO:0007669"/>
    <property type="project" value="TreeGrafter"/>
</dbReference>
<gene>
    <name evidence="7" type="ORF">ENL41_00125</name>
</gene>
<dbReference type="PANTHER" id="PTHR10846:SF8">
    <property type="entry name" value="INNER MEMBRANE PROTEIN YRBG"/>
    <property type="match status" value="1"/>
</dbReference>
<feature type="domain" description="Sodium/calcium exchanger membrane region" evidence="6">
    <location>
        <begin position="165"/>
        <end position="304"/>
    </location>
</feature>
<feature type="transmembrane region" description="Helical" evidence="5">
    <location>
        <begin position="262"/>
        <end position="281"/>
    </location>
</feature>
<sequence>MLLAIISVIGGFILMILGAEGFIRGGSGIAKRFNIPEYVIGATIVAIGTSLPEVISSSYAAWRGFSDISVGNVVGSNFFNMAMILGFITLVVPITVKRNIFQKDVPVFLASVFILFLISFDTMISRVEGIILLILFAGYLMWIISEKEVPEEEFAKLAPKSLWIAVLYLIAASLFLYIGSRLAIEGAVILGERLNISRWIIGVIIVAFGTSLPEFTTSIVAAFRGRRDISVGNILGSNITNVLLVIGTASTVRPLSVSRTTIQFDIPVVIFTSLVFSFMINDKKITRLSGLVLLSIFILYIRAVIGMY</sequence>
<proteinExistence type="predicted"/>
<evidence type="ECO:0000256" key="5">
    <source>
        <dbReference type="SAM" id="Phobius"/>
    </source>
</evidence>
<feature type="transmembrane region" description="Helical" evidence="5">
    <location>
        <begin position="38"/>
        <end position="62"/>
    </location>
</feature>
<evidence type="ECO:0000256" key="3">
    <source>
        <dbReference type="ARBA" id="ARBA00022989"/>
    </source>
</evidence>
<dbReference type="Pfam" id="PF01699">
    <property type="entry name" value="Na_Ca_ex"/>
    <property type="match status" value="2"/>
</dbReference>
<protein>
    <submittedName>
        <fullName evidence="7">Calcium/sodium antiporter</fullName>
    </submittedName>
</protein>
<dbReference type="InterPro" id="IPR004837">
    <property type="entry name" value="NaCa_Exmemb"/>
</dbReference>
<evidence type="ECO:0000256" key="1">
    <source>
        <dbReference type="ARBA" id="ARBA00004141"/>
    </source>
</evidence>
<dbReference type="EMBL" id="DRTV01000011">
    <property type="protein sequence ID" value="HHF57812.1"/>
    <property type="molecule type" value="Genomic_DNA"/>
</dbReference>
<feature type="transmembrane region" description="Helical" evidence="5">
    <location>
        <begin position="161"/>
        <end position="179"/>
    </location>
</feature>
<feature type="transmembrane region" description="Helical" evidence="5">
    <location>
        <begin position="6"/>
        <end position="26"/>
    </location>
</feature>
<feature type="domain" description="Sodium/calcium exchanger membrane region" evidence="6">
    <location>
        <begin position="4"/>
        <end position="144"/>
    </location>
</feature>
<dbReference type="AlphaFoldDB" id="A0A7C5HVY2"/>
<dbReference type="Proteomes" id="UP000886014">
    <property type="component" value="Unassembled WGS sequence"/>
</dbReference>
<feature type="transmembrane region" description="Helical" evidence="5">
    <location>
        <begin position="288"/>
        <end position="305"/>
    </location>
</feature>
<dbReference type="GO" id="GO:0005886">
    <property type="term" value="C:plasma membrane"/>
    <property type="evidence" value="ECO:0007669"/>
    <property type="project" value="TreeGrafter"/>
</dbReference>
<evidence type="ECO:0000256" key="4">
    <source>
        <dbReference type="ARBA" id="ARBA00023136"/>
    </source>
</evidence>
<reference evidence="7" key="1">
    <citation type="journal article" date="2020" name="mSystems">
        <title>Genome- and Community-Level Interaction Insights into Carbon Utilization and Element Cycling Functions of Hydrothermarchaeota in Hydrothermal Sediment.</title>
        <authorList>
            <person name="Zhou Z."/>
            <person name="Liu Y."/>
            <person name="Xu W."/>
            <person name="Pan J."/>
            <person name="Luo Z.H."/>
            <person name="Li M."/>
        </authorList>
    </citation>
    <scope>NUCLEOTIDE SEQUENCE [LARGE SCALE GENOMIC DNA]</scope>
    <source>
        <strain evidence="7">HyVt-94</strain>
    </source>
</reference>
<keyword evidence="2 5" id="KW-0812">Transmembrane</keyword>
<dbReference type="NCBIfam" id="TIGR00367">
    <property type="entry name" value="calcium/sodium antiporter"/>
    <property type="match status" value="1"/>
</dbReference>
<comment type="caution">
    <text evidence="7">The sequence shown here is derived from an EMBL/GenBank/DDBJ whole genome shotgun (WGS) entry which is preliminary data.</text>
</comment>
<evidence type="ECO:0000259" key="6">
    <source>
        <dbReference type="Pfam" id="PF01699"/>
    </source>
</evidence>
<feature type="transmembrane region" description="Helical" evidence="5">
    <location>
        <begin position="105"/>
        <end position="124"/>
    </location>
</feature>
<dbReference type="InterPro" id="IPR044880">
    <property type="entry name" value="NCX_ion-bd_dom_sf"/>
</dbReference>
<accession>A0A7C5HVY2</accession>
<feature type="transmembrane region" description="Helical" evidence="5">
    <location>
        <begin position="199"/>
        <end position="223"/>
    </location>
</feature>
<feature type="transmembrane region" description="Helical" evidence="5">
    <location>
        <begin position="74"/>
        <end position="93"/>
    </location>
</feature>
<comment type="subcellular location">
    <subcellularLocation>
        <location evidence="1">Membrane</location>
        <topology evidence="1">Multi-pass membrane protein</topology>
    </subcellularLocation>
</comment>
<evidence type="ECO:0000256" key="2">
    <source>
        <dbReference type="ARBA" id="ARBA00022692"/>
    </source>
</evidence>
<dbReference type="GO" id="GO:0008273">
    <property type="term" value="F:calcium, potassium:sodium antiporter activity"/>
    <property type="evidence" value="ECO:0007669"/>
    <property type="project" value="TreeGrafter"/>
</dbReference>
<dbReference type="PANTHER" id="PTHR10846">
    <property type="entry name" value="SODIUM/POTASSIUM/CALCIUM EXCHANGER"/>
    <property type="match status" value="1"/>
</dbReference>